<sequence>MQCREDPGRSWCFGEPFAPGGGVGNQQLFRKSCPCTNPTMPDTSGTIVDTPRQSQRKQDKIPCTGCCYFASILIMSMNEDGSSPKIQFNIYLPAALVRRVKHAAVDEETSLSALVEKALEHYLQDH</sequence>
<protein>
    <recommendedName>
        <fullName evidence="3">CopG family transcriptional regulator</fullName>
    </recommendedName>
</protein>
<dbReference type="Proteomes" id="UP001501257">
    <property type="component" value="Unassembled WGS sequence"/>
</dbReference>
<proteinExistence type="predicted"/>
<evidence type="ECO:0000313" key="2">
    <source>
        <dbReference type="Proteomes" id="UP001501257"/>
    </source>
</evidence>
<dbReference type="EMBL" id="BAABLK010000088">
    <property type="protein sequence ID" value="GAA5228722.1"/>
    <property type="molecule type" value="Genomic_DNA"/>
</dbReference>
<evidence type="ECO:0000313" key="1">
    <source>
        <dbReference type="EMBL" id="GAA5228722.1"/>
    </source>
</evidence>
<comment type="caution">
    <text evidence="1">The sequence shown here is derived from an EMBL/GenBank/DDBJ whole genome shotgun (WGS) entry which is preliminary data.</text>
</comment>
<dbReference type="Gene3D" id="1.10.1220.10">
    <property type="entry name" value="Met repressor-like"/>
    <property type="match status" value="1"/>
</dbReference>
<keyword evidence="2" id="KW-1185">Reference proteome</keyword>
<dbReference type="SUPFAM" id="SSF47598">
    <property type="entry name" value="Ribbon-helix-helix"/>
    <property type="match status" value="1"/>
</dbReference>
<accession>A0ABP9TQ51</accession>
<dbReference type="CDD" id="cd21631">
    <property type="entry name" value="RHH_CopG_NikR-like"/>
    <property type="match status" value="1"/>
</dbReference>
<name>A0ABP9TQ51_9MICC</name>
<gene>
    <name evidence="1" type="ORF">GCM10025778_32610</name>
</gene>
<evidence type="ECO:0008006" key="3">
    <source>
        <dbReference type="Google" id="ProtNLM"/>
    </source>
</evidence>
<dbReference type="InterPro" id="IPR010985">
    <property type="entry name" value="Ribbon_hlx_hlx"/>
</dbReference>
<organism evidence="1 2">
    <name type="scientific">Paeniglutamicibacter antarcticus</name>
    <dbReference type="NCBI Taxonomy" id="494023"/>
    <lineage>
        <taxon>Bacteria</taxon>
        <taxon>Bacillati</taxon>
        <taxon>Actinomycetota</taxon>
        <taxon>Actinomycetes</taxon>
        <taxon>Micrococcales</taxon>
        <taxon>Micrococcaceae</taxon>
        <taxon>Paeniglutamicibacter</taxon>
    </lineage>
</organism>
<dbReference type="InterPro" id="IPR013321">
    <property type="entry name" value="Arc_rbn_hlx_hlx"/>
</dbReference>
<reference evidence="2" key="1">
    <citation type="journal article" date="2019" name="Int. J. Syst. Evol. Microbiol.">
        <title>The Global Catalogue of Microorganisms (GCM) 10K type strain sequencing project: providing services to taxonomists for standard genome sequencing and annotation.</title>
        <authorList>
            <consortium name="The Broad Institute Genomics Platform"/>
            <consortium name="The Broad Institute Genome Sequencing Center for Infectious Disease"/>
            <person name="Wu L."/>
            <person name="Ma J."/>
        </authorList>
    </citation>
    <scope>NUCLEOTIDE SEQUENCE [LARGE SCALE GENOMIC DNA]</scope>
    <source>
        <strain evidence="2">JCM 18952</strain>
    </source>
</reference>